<name>A0ABR6ZBU8_9BURK</name>
<sequence length="96" mass="10369">MFENGAIAAQKGLGPKSAMMLAKVGITTVEQLQELGSVGAFLLVRQNDSRASLNLLWGLESALTGIPWQEISRFHRSSLLLALDSQANQNKSSDIK</sequence>
<evidence type="ECO:0000313" key="2">
    <source>
        <dbReference type="EMBL" id="MBC3909240.1"/>
    </source>
</evidence>
<evidence type="ECO:0000259" key="1">
    <source>
        <dbReference type="Pfam" id="PF04994"/>
    </source>
</evidence>
<evidence type="ECO:0000313" key="3">
    <source>
        <dbReference type="Proteomes" id="UP000646911"/>
    </source>
</evidence>
<organism evidence="2 3">
    <name type="scientific">Undibacterium umbellatum</name>
    <dbReference type="NCBI Taxonomy" id="2762300"/>
    <lineage>
        <taxon>Bacteria</taxon>
        <taxon>Pseudomonadati</taxon>
        <taxon>Pseudomonadota</taxon>
        <taxon>Betaproteobacteria</taxon>
        <taxon>Burkholderiales</taxon>
        <taxon>Oxalobacteraceae</taxon>
        <taxon>Undibacterium</taxon>
    </lineage>
</organism>
<dbReference type="Pfam" id="PF04994">
    <property type="entry name" value="TfoX_C"/>
    <property type="match status" value="1"/>
</dbReference>
<dbReference type="Proteomes" id="UP000646911">
    <property type="component" value="Unassembled WGS sequence"/>
</dbReference>
<dbReference type="InterPro" id="IPR007077">
    <property type="entry name" value="TfoX_C"/>
</dbReference>
<dbReference type="InterPro" id="IPR047525">
    <property type="entry name" value="TfoX-like"/>
</dbReference>
<comment type="caution">
    <text evidence="2">The sequence shown here is derived from an EMBL/GenBank/DDBJ whole genome shotgun (WGS) entry which is preliminary data.</text>
</comment>
<feature type="domain" description="TfoX C-terminal" evidence="1">
    <location>
        <begin position="12"/>
        <end position="81"/>
    </location>
</feature>
<keyword evidence="3" id="KW-1185">Reference proteome</keyword>
<dbReference type="RefSeq" id="WP_186954773.1">
    <property type="nucleotide sequence ID" value="NZ_JACOFX010000009.1"/>
</dbReference>
<dbReference type="EMBL" id="JACOFX010000009">
    <property type="protein sequence ID" value="MBC3909240.1"/>
    <property type="molecule type" value="Genomic_DNA"/>
</dbReference>
<dbReference type="PANTHER" id="PTHR36121">
    <property type="entry name" value="PROTEIN SXY"/>
    <property type="match status" value="1"/>
</dbReference>
<gene>
    <name evidence="2" type="ORF">H8L47_16910</name>
</gene>
<dbReference type="PANTHER" id="PTHR36121:SF1">
    <property type="entry name" value="PROTEIN SXY"/>
    <property type="match status" value="1"/>
</dbReference>
<accession>A0ABR6ZBU8</accession>
<proteinExistence type="predicted"/>
<dbReference type="Gene3D" id="1.10.150.20">
    <property type="entry name" value="5' to 3' exonuclease, C-terminal subdomain"/>
    <property type="match status" value="1"/>
</dbReference>
<protein>
    <submittedName>
        <fullName evidence="2">TfoX/Sxy family protein</fullName>
    </submittedName>
</protein>
<reference evidence="2 3" key="1">
    <citation type="submission" date="2020-08" db="EMBL/GenBank/DDBJ databases">
        <title>Novel species isolated from subtropical streams in China.</title>
        <authorList>
            <person name="Lu H."/>
        </authorList>
    </citation>
    <scope>NUCLEOTIDE SEQUENCE [LARGE SCALE GENOMIC DNA]</scope>
    <source>
        <strain evidence="2 3">NL8W</strain>
    </source>
</reference>